<proteinExistence type="predicted"/>
<evidence type="ECO:0000256" key="1">
    <source>
        <dbReference type="SAM" id="MobiDB-lite"/>
    </source>
</evidence>
<keyword evidence="3" id="KW-1185">Reference proteome</keyword>
<dbReference type="AlphaFoldDB" id="A0A0C9V617"/>
<evidence type="ECO:0000313" key="2">
    <source>
        <dbReference type="EMBL" id="KIJ32900.1"/>
    </source>
</evidence>
<feature type="compositionally biased region" description="Acidic residues" evidence="1">
    <location>
        <begin position="189"/>
        <end position="213"/>
    </location>
</feature>
<dbReference type="HOGENOM" id="CLU_092534_0_0_1"/>
<accession>A0A0C9V617</accession>
<protein>
    <submittedName>
        <fullName evidence="2">Uncharacterized protein</fullName>
    </submittedName>
</protein>
<dbReference type="Proteomes" id="UP000054279">
    <property type="component" value="Unassembled WGS sequence"/>
</dbReference>
<organism evidence="2 3">
    <name type="scientific">Sphaerobolus stellatus (strain SS14)</name>
    <dbReference type="NCBI Taxonomy" id="990650"/>
    <lineage>
        <taxon>Eukaryota</taxon>
        <taxon>Fungi</taxon>
        <taxon>Dikarya</taxon>
        <taxon>Basidiomycota</taxon>
        <taxon>Agaricomycotina</taxon>
        <taxon>Agaricomycetes</taxon>
        <taxon>Phallomycetidae</taxon>
        <taxon>Geastrales</taxon>
        <taxon>Sphaerobolaceae</taxon>
        <taxon>Sphaerobolus</taxon>
    </lineage>
</organism>
<gene>
    <name evidence="2" type="ORF">M422DRAFT_265239</name>
</gene>
<dbReference type="EMBL" id="KN837220">
    <property type="protein sequence ID" value="KIJ32900.1"/>
    <property type="molecule type" value="Genomic_DNA"/>
</dbReference>
<feature type="region of interest" description="Disordered" evidence="1">
    <location>
        <begin position="98"/>
        <end position="235"/>
    </location>
</feature>
<feature type="compositionally biased region" description="Basic and acidic residues" evidence="1">
    <location>
        <begin position="220"/>
        <end position="235"/>
    </location>
</feature>
<reference evidence="2 3" key="1">
    <citation type="submission" date="2014-06" db="EMBL/GenBank/DDBJ databases">
        <title>Evolutionary Origins and Diversification of the Mycorrhizal Mutualists.</title>
        <authorList>
            <consortium name="DOE Joint Genome Institute"/>
            <consortium name="Mycorrhizal Genomics Consortium"/>
            <person name="Kohler A."/>
            <person name="Kuo A."/>
            <person name="Nagy L.G."/>
            <person name="Floudas D."/>
            <person name="Copeland A."/>
            <person name="Barry K.W."/>
            <person name="Cichocki N."/>
            <person name="Veneault-Fourrey C."/>
            <person name="LaButti K."/>
            <person name="Lindquist E.A."/>
            <person name="Lipzen A."/>
            <person name="Lundell T."/>
            <person name="Morin E."/>
            <person name="Murat C."/>
            <person name="Riley R."/>
            <person name="Ohm R."/>
            <person name="Sun H."/>
            <person name="Tunlid A."/>
            <person name="Henrissat B."/>
            <person name="Grigoriev I.V."/>
            <person name="Hibbett D.S."/>
            <person name="Martin F."/>
        </authorList>
    </citation>
    <scope>NUCLEOTIDE SEQUENCE [LARGE SCALE GENOMIC DNA]</scope>
    <source>
        <strain evidence="2 3">SS14</strain>
    </source>
</reference>
<sequence length="235" mass="26476">MSRKTKGQLQREESLRKARIKLQASESSQILGEVSEAVTEGSDNMSGGADIAPVEGAVPEFTFDFVVESDDEDEIENEIGMDGEIANERDLELFVRTLQEAQNAAQDEGRQKNASNKRPRFYPGNSRRSQQRHAANRRQLEAEGKTTFITQFFQSSRVQTRQEATPASEPASEEPEFEMMETPATQWQADEEEILQGTDVEEGMGTDDYDNQEEAPLPAFEKELPTPNERLQELL</sequence>
<feature type="compositionally biased region" description="Polar residues" evidence="1">
    <location>
        <begin position="147"/>
        <end position="162"/>
    </location>
</feature>
<evidence type="ECO:0000313" key="3">
    <source>
        <dbReference type="Proteomes" id="UP000054279"/>
    </source>
</evidence>
<name>A0A0C9V617_SPHS4</name>